<reference evidence="1" key="1">
    <citation type="submission" date="2021-07" db="EMBL/GenBank/DDBJ databases">
        <authorList>
            <person name="Durling M."/>
        </authorList>
    </citation>
    <scope>NUCLEOTIDE SEQUENCE</scope>
</reference>
<dbReference type="Gene3D" id="3.40.50.150">
    <property type="entry name" value="Vaccinia Virus protein VP39"/>
    <property type="match status" value="1"/>
</dbReference>
<dbReference type="EMBL" id="CAJVRM010000532">
    <property type="protein sequence ID" value="CAG8981884.1"/>
    <property type="molecule type" value="Genomic_DNA"/>
</dbReference>
<dbReference type="SUPFAM" id="SSF53335">
    <property type="entry name" value="S-adenosyl-L-methionine-dependent methyltransferases"/>
    <property type="match status" value="1"/>
</dbReference>
<evidence type="ECO:0008006" key="3">
    <source>
        <dbReference type="Google" id="ProtNLM"/>
    </source>
</evidence>
<protein>
    <recommendedName>
        <fullName evidence="3">S-adenosyl-L-methionine-dependent methyltransferase</fullName>
    </recommendedName>
</protein>
<evidence type="ECO:0000313" key="1">
    <source>
        <dbReference type="EMBL" id="CAG8981884.1"/>
    </source>
</evidence>
<dbReference type="CDD" id="cd02440">
    <property type="entry name" value="AdoMet_MTases"/>
    <property type="match status" value="1"/>
</dbReference>
<dbReference type="InterPro" id="IPR029063">
    <property type="entry name" value="SAM-dependent_MTases_sf"/>
</dbReference>
<dbReference type="OrthoDB" id="2013972at2759"/>
<comment type="caution">
    <text evidence="1">The sequence shown here is derived from an EMBL/GenBank/DDBJ whole genome shotgun (WGS) entry which is preliminary data.</text>
</comment>
<dbReference type="PANTHER" id="PTHR43591">
    <property type="entry name" value="METHYLTRANSFERASE"/>
    <property type="match status" value="1"/>
</dbReference>
<keyword evidence="2" id="KW-1185">Reference proteome</keyword>
<organism evidence="1 2">
    <name type="scientific">Hymenoscyphus albidus</name>
    <dbReference type="NCBI Taxonomy" id="595503"/>
    <lineage>
        <taxon>Eukaryota</taxon>
        <taxon>Fungi</taxon>
        <taxon>Dikarya</taxon>
        <taxon>Ascomycota</taxon>
        <taxon>Pezizomycotina</taxon>
        <taxon>Leotiomycetes</taxon>
        <taxon>Helotiales</taxon>
        <taxon>Helotiaceae</taxon>
        <taxon>Hymenoscyphus</taxon>
    </lineage>
</organism>
<dbReference type="PANTHER" id="PTHR43591:SF102">
    <property type="entry name" value="S-ADENOSYL-L-METHIONINE-DEPENDENT METHYLTRANSFERASE"/>
    <property type="match status" value="1"/>
</dbReference>
<proteinExistence type="predicted"/>
<dbReference type="Pfam" id="PF13489">
    <property type="entry name" value="Methyltransf_23"/>
    <property type="match status" value="1"/>
</dbReference>
<dbReference type="Proteomes" id="UP000701801">
    <property type="component" value="Unassembled WGS sequence"/>
</dbReference>
<name>A0A9N9QB94_9HELO</name>
<dbReference type="AlphaFoldDB" id="A0A9N9QB94"/>
<dbReference type="GO" id="GO:0008168">
    <property type="term" value="F:methyltransferase activity"/>
    <property type="evidence" value="ECO:0007669"/>
    <property type="project" value="TreeGrafter"/>
</dbReference>
<sequence>MSLHGRLHLAPLKEESLQHALDFGTGTGIWAMEFAQKYPNCKVIGNDLSPIQPEFVTQNLEFEVDDVEDEWVYAHKFDFIHGRLMAFALTSPLTLFHRAFTSLSPGGYFEMQDPAPPIRAFDSTLTPSPALLRTAVLLLTATQKAGIDITAPSRYASMMAEVGFVDVKEVVINWPVGTLAKGEYHKKLGAWFRRDMEVGVEGILMGLFTRVLGMGRDEVGVLVEELKGEMRDDGLHAFQPL</sequence>
<accession>A0A9N9QB94</accession>
<evidence type="ECO:0000313" key="2">
    <source>
        <dbReference type="Proteomes" id="UP000701801"/>
    </source>
</evidence>
<gene>
    <name evidence="1" type="ORF">HYALB_00013964</name>
</gene>